<dbReference type="InterPro" id="IPR002937">
    <property type="entry name" value="Amino_oxidase"/>
</dbReference>
<evidence type="ECO:0000256" key="11">
    <source>
        <dbReference type="ARBA" id="ARBA00049430"/>
    </source>
</evidence>
<dbReference type="EMBL" id="BEZZ01013832">
    <property type="protein sequence ID" value="GCC38828.1"/>
    <property type="molecule type" value="Genomic_DNA"/>
</dbReference>
<evidence type="ECO:0000256" key="7">
    <source>
        <dbReference type="ARBA" id="ARBA00023002"/>
    </source>
</evidence>
<dbReference type="PANTHER" id="PTHR43563:SF1">
    <property type="entry name" value="AMINE OXIDASE [FLAVIN-CONTAINING] B"/>
    <property type="match status" value="1"/>
</dbReference>
<sequence length="98" mass="10881">STRNLLNIFIRSVFCVEAHEISALSFLWVITCGNGIERITNICGGAQERKFEAGAQAVSETLLERIGKERIRLGTPVLRVEHGAEHVRVISEDGQSFE</sequence>
<feature type="domain" description="Amine oxidase" evidence="14">
    <location>
        <begin position="45"/>
        <end position="97"/>
    </location>
</feature>
<dbReference type="PANTHER" id="PTHR43563">
    <property type="entry name" value="AMINE OXIDASE"/>
    <property type="match status" value="1"/>
</dbReference>
<accession>A0A401T859</accession>
<keyword evidence="7 13" id="KW-0560">Oxidoreductase</keyword>
<dbReference type="STRING" id="137246.A0A401T859"/>
<dbReference type="Gene3D" id="3.50.50.60">
    <property type="entry name" value="FAD/NAD(P)-binding domain"/>
    <property type="match status" value="1"/>
</dbReference>
<comment type="cofactor">
    <cofactor evidence="1 13">
        <name>FAD</name>
        <dbReference type="ChEBI" id="CHEBI:57692"/>
    </cofactor>
</comment>
<dbReference type="PRINTS" id="PR00757">
    <property type="entry name" value="AMINEOXDASEF"/>
</dbReference>
<evidence type="ECO:0000313" key="16">
    <source>
        <dbReference type="Proteomes" id="UP000287033"/>
    </source>
</evidence>
<dbReference type="EC" id="1.4.3.-" evidence="13"/>
<dbReference type="GO" id="GO:0097621">
    <property type="term" value="F:monoamine oxidase activity"/>
    <property type="evidence" value="ECO:0007669"/>
    <property type="project" value="UniProtKB-EC"/>
</dbReference>
<evidence type="ECO:0000256" key="10">
    <source>
        <dbReference type="ARBA" id="ARBA00049354"/>
    </source>
</evidence>
<feature type="non-terminal residue" evidence="15">
    <location>
        <position position="98"/>
    </location>
</feature>
<keyword evidence="16" id="KW-1185">Reference proteome</keyword>
<evidence type="ECO:0000256" key="6">
    <source>
        <dbReference type="ARBA" id="ARBA00022827"/>
    </source>
</evidence>
<evidence type="ECO:0000256" key="9">
    <source>
        <dbReference type="ARBA" id="ARBA00048448"/>
    </source>
</evidence>
<comment type="similarity">
    <text evidence="3 13">Belongs to the flavin monoamine oxidase family.</text>
</comment>
<dbReference type="GO" id="GO:0008131">
    <property type="term" value="F:primary methylamine oxidase activity"/>
    <property type="evidence" value="ECO:0007669"/>
    <property type="project" value="UniProtKB-ARBA"/>
</dbReference>
<feature type="binding site" evidence="12">
    <location>
        <position position="77"/>
    </location>
    <ligand>
        <name>FAD</name>
        <dbReference type="ChEBI" id="CHEBI:57692"/>
    </ligand>
</feature>
<dbReference type="GO" id="GO:0005741">
    <property type="term" value="C:mitochondrial outer membrane"/>
    <property type="evidence" value="ECO:0007669"/>
    <property type="project" value="UniProtKB-SubCell"/>
</dbReference>
<dbReference type="Gene3D" id="1.10.405.10">
    <property type="entry name" value="Guanine Nucleotide Dissociation Inhibitor, domain 1"/>
    <property type="match status" value="1"/>
</dbReference>
<evidence type="ECO:0000256" key="8">
    <source>
        <dbReference type="ARBA" id="ARBA00045409"/>
    </source>
</evidence>
<comment type="catalytic activity">
    <reaction evidence="10">
        <text>benzylamine + O2 + H2O = benzaldehyde + H2O2 + NH4(+)</text>
        <dbReference type="Rhea" id="RHEA:59424"/>
        <dbReference type="ChEBI" id="CHEBI:15377"/>
        <dbReference type="ChEBI" id="CHEBI:15379"/>
        <dbReference type="ChEBI" id="CHEBI:16240"/>
        <dbReference type="ChEBI" id="CHEBI:17169"/>
        <dbReference type="ChEBI" id="CHEBI:28938"/>
        <dbReference type="ChEBI" id="CHEBI:225238"/>
    </reaction>
    <physiologicalReaction direction="left-to-right" evidence="10">
        <dbReference type="Rhea" id="RHEA:59425"/>
    </physiologicalReaction>
</comment>
<comment type="subcellular location">
    <subcellularLocation>
        <location evidence="2">Mitochondrion outer membrane</location>
        <topology evidence="2">Single-pass type IV membrane protein</topology>
        <orientation evidence="2">Cytoplasmic side</orientation>
    </subcellularLocation>
</comment>
<gene>
    <name evidence="15" type="ORF">chiPu_0022974</name>
</gene>
<dbReference type="InterPro" id="IPR050703">
    <property type="entry name" value="Flavin_MAO"/>
</dbReference>
<keyword evidence="5" id="KW-0496">Mitochondrion</keyword>
<dbReference type="Pfam" id="PF01593">
    <property type="entry name" value="Amino_oxidase"/>
    <property type="match status" value="1"/>
</dbReference>
<evidence type="ECO:0000256" key="4">
    <source>
        <dbReference type="ARBA" id="ARBA00022630"/>
    </source>
</evidence>
<evidence type="ECO:0000256" key="1">
    <source>
        <dbReference type="ARBA" id="ARBA00001974"/>
    </source>
</evidence>
<dbReference type="Proteomes" id="UP000287033">
    <property type="component" value="Unassembled WGS sequence"/>
</dbReference>
<dbReference type="AlphaFoldDB" id="A0A401T859"/>
<evidence type="ECO:0000256" key="3">
    <source>
        <dbReference type="ARBA" id="ARBA00005995"/>
    </source>
</evidence>
<organism evidence="15 16">
    <name type="scientific">Chiloscyllium punctatum</name>
    <name type="common">Brownbanded bambooshark</name>
    <name type="synonym">Hemiscyllium punctatum</name>
    <dbReference type="NCBI Taxonomy" id="137246"/>
    <lineage>
        <taxon>Eukaryota</taxon>
        <taxon>Metazoa</taxon>
        <taxon>Chordata</taxon>
        <taxon>Craniata</taxon>
        <taxon>Vertebrata</taxon>
        <taxon>Chondrichthyes</taxon>
        <taxon>Elasmobranchii</taxon>
        <taxon>Galeomorphii</taxon>
        <taxon>Galeoidea</taxon>
        <taxon>Orectolobiformes</taxon>
        <taxon>Hemiscylliidae</taxon>
        <taxon>Chiloscyllium</taxon>
    </lineage>
</organism>
<dbReference type="InterPro" id="IPR001613">
    <property type="entry name" value="Flavin_amine_oxidase"/>
</dbReference>
<keyword evidence="5" id="KW-0472">Membrane</keyword>
<keyword evidence="4 13" id="KW-0285">Flavoprotein</keyword>
<dbReference type="SUPFAM" id="SSF51905">
    <property type="entry name" value="FAD/NAD(P)-binding domain"/>
    <property type="match status" value="1"/>
</dbReference>
<evidence type="ECO:0000256" key="12">
    <source>
        <dbReference type="PIRSR" id="PIRSR601613-1"/>
    </source>
</evidence>
<comment type="catalytic activity">
    <reaction evidence="11">
        <text>N-acetylputrescine + O2 + H2O = 4-acetamidobutanal + H2O2 + NH4(+)</text>
        <dbReference type="Rhea" id="RHEA:70283"/>
        <dbReference type="ChEBI" id="CHEBI:7386"/>
        <dbReference type="ChEBI" id="CHEBI:15377"/>
        <dbReference type="ChEBI" id="CHEBI:15379"/>
        <dbReference type="ChEBI" id="CHEBI:16240"/>
        <dbReference type="ChEBI" id="CHEBI:28938"/>
        <dbReference type="ChEBI" id="CHEBI:58263"/>
    </reaction>
    <physiologicalReaction direction="left-to-right" evidence="11">
        <dbReference type="Rhea" id="RHEA:70284"/>
    </physiologicalReaction>
</comment>
<evidence type="ECO:0000256" key="5">
    <source>
        <dbReference type="ARBA" id="ARBA00022787"/>
    </source>
</evidence>
<protein>
    <recommendedName>
        <fullName evidence="13">Amine oxidase</fullName>
        <ecNumber evidence="13">1.4.3.-</ecNumber>
    </recommendedName>
</protein>
<evidence type="ECO:0000256" key="2">
    <source>
        <dbReference type="ARBA" id="ARBA00004362"/>
    </source>
</evidence>
<comment type="function">
    <text evidence="8">Catalyzes the oxidative deamination of primary and some secondary amines such as neurotransmitters, and exogenous amines including the tertiary amine, neurotoxin 1-methyl-4-phenyl-1,2,3,6-tetrahydropyridine (MPTP), with concomitant reduction of oxygen to hydrogen peroxide and participates in the metabolism of neuroactive and vasoactive amines in the central nervous system and peripheral tissues. Preferentially degrades benzylamine and phenylethylamine.</text>
</comment>
<evidence type="ECO:0000256" key="13">
    <source>
        <dbReference type="RuleBase" id="RU362067"/>
    </source>
</evidence>
<feature type="non-terminal residue" evidence="15">
    <location>
        <position position="1"/>
    </location>
</feature>
<dbReference type="OrthoDB" id="8900045at2759"/>
<dbReference type="InterPro" id="IPR036188">
    <property type="entry name" value="FAD/NAD-bd_sf"/>
</dbReference>
<keyword evidence="5" id="KW-1000">Mitochondrion outer membrane</keyword>
<reference evidence="15 16" key="1">
    <citation type="journal article" date="2018" name="Nat. Ecol. Evol.">
        <title>Shark genomes provide insights into elasmobranch evolution and the origin of vertebrates.</title>
        <authorList>
            <person name="Hara Y"/>
            <person name="Yamaguchi K"/>
            <person name="Onimaru K"/>
            <person name="Kadota M"/>
            <person name="Koyanagi M"/>
            <person name="Keeley SD"/>
            <person name="Tatsumi K"/>
            <person name="Tanaka K"/>
            <person name="Motone F"/>
            <person name="Kageyama Y"/>
            <person name="Nozu R"/>
            <person name="Adachi N"/>
            <person name="Nishimura O"/>
            <person name="Nakagawa R"/>
            <person name="Tanegashima C"/>
            <person name="Kiyatake I"/>
            <person name="Matsumoto R"/>
            <person name="Murakumo K"/>
            <person name="Nishida K"/>
            <person name="Terakita A"/>
            <person name="Kuratani S"/>
            <person name="Sato K"/>
            <person name="Hyodo S Kuraku.S."/>
        </authorList>
    </citation>
    <scope>NUCLEOTIDE SEQUENCE [LARGE SCALE GENOMIC DNA]</scope>
</reference>
<evidence type="ECO:0000313" key="15">
    <source>
        <dbReference type="EMBL" id="GCC38828.1"/>
    </source>
</evidence>
<comment type="catalytic activity">
    <reaction evidence="9">
        <text>a secondary aliphatic amine + O2 + H2O = a primary amine + an aldehyde + H2O2</text>
        <dbReference type="Rhea" id="RHEA:26414"/>
        <dbReference type="ChEBI" id="CHEBI:15377"/>
        <dbReference type="ChEBI" id="CHEBI:15379"/>
        <dbReference type="ChEBI" id="CHEBI:16240"/>
        <dbReference type="ChEBI" id="CHEBI:17478"/>
        <dbReference type="ChEBI" id="CHEBI:58855"/>
        <dbReference type="ChEBI" id="CHEBI:65296"/>
        <dbReference type="EC" id="1.4.3.4"/>
    </reaction>
</comment>
<name>A0A401T859_CHIPU</name>
<comment type="caution">
    <text evidence="15">The sequence shown here is derived from an EMBL/GenBank/DDBJ whole genome shotgun (WGS) entry which is preliminary data.</text>
</comment>
<keyword evidence="6 13" id="KW-0274">FAD</keyword>
<proteinExistence type="inferred from homology"/>
<evidence type="ECO:0000259" key="14">
    <source>
        <dbReference type="Pfam" id="PF01593"/>
    </source>
</evidence>